<protein>
    <submittedName>
        <fullName evidence="1">Uncharacterized protein</fullName>
    </submittedName>
</protein>
<dbReference type="STRING" id="1073574.GOARA_090_00140"/>
<organism evidence="1 2">
    <name type="scientific">Gordonia araii NBRC 100433</name>
    <dbReference type="NCBI Taxonomy" id="1073574"/>
    <lineage>
        <taxon>Bacteria</taxon>
        <taxon>Bacillati</taxon>
        <taxon>Actinomycetota</taxon>
        <taxon>Actinomycetes</taxon>
        <taxon>Mycobacteriales</taxon>
        <taxon>Gordoniaceae</taxon>
        <taxon>Gordonia</taxon>
    </lineage>
</organism>
<name>G7H7Q7_9ACTN</name>
<proteinExistence type="predicted"/>
<gene>
    <name evidence="1" type="ORF">GOARA_090_00140</name>
</gene>
<feature type="non-terminal residue" evidence="1">
    <location>
        <position position="85"/>
    </location>
</feature>
<keyword evidence="2" id="KW-1185">Reference proteome</keyword>
<reference evidence="1 2" key="1">
    <citation type="submission" date="2011-11" db="EMBL/GenBank/DDBJ databases">
        <title>Whole genome shotgun sequence of Gordonia araii NBRC 100433.</title>
        <authorList>
            <person name="Yoshida Y."/>
            <person name="Hosoyama A."/>
            <person name="Tsuchikane K."/>
            <person name="Katsumata H."/>
            <person name="Yamazaki S."/>
            <person name="Fujita N."/>
        </authorList>
    </citation>
    <scope>NUCLEOTIDE SEQUENCE [LARGE SCALE GENOMIC DNA]</scope>
    <source>
        <strain evidence="1 2">NBRC 100433</strain>
    </source>
</reference>
<comment type="caution">
    <text evidence="1">The sequence shown here is derived from an EMBL/GenBank/DDBJ whole genome shotgun (WGS) entry which is preliminary data.</text>
</comment>
<dbReference type="EMBL" id="BAEE01000090">
    <property type="protein sequence ID" value="GAB11882.1"/>
    <property type="molecule type" value="Genomic_DNA"/>
</dbReference>
<dbReference type="Proteomes" id="UP000035088">
    <property type="component" value="Unassembled WGS sequence"/>
</dbReference>
<accession>G7H7Q7</accession>
<dbReference type="AlphaFoldDB" id="G7H7Q7"/>
<sequence length="85" mass="8520">MWITLLAAAALAAIAVALIIGFRGGLRPSAAKLAAMSSGTLTVTGASPRPEQGDKNDGAFVTISGTIIGADIAPTEVYGSFAWSL</sequence>
<evidence type="ECO:0000313" key="2">
    <source>
        <dbReference type="Proteomes" id="UP000035088"/>
    </source>
</evidence>
<evidence type="ECO:0000313" key="1">
    <source>
        <dbReference type="EMBL" id="GAB11882.1"/>
    </source>
</evidence>